<feature type="compositionally biased region" description="Gly residues" evidence="1">
    <location>
        <begin position="693"/>
        <end position="703"/>
    </location>
</feature>
<gene>
    <name evidence="2" type="ORF">DFH08DRAFT_977415</name>
</gene>
<dbReference type="EMBL" id="JARIHO010000110">
    <property type="protein sequence ID" value="KAJ7302860.1"/>
    <property type="molecule type" value="Genomic_DNA"/>
</dbReference>
<dbReference type="Proteomes" id="UP001218218">
    <property type="component" value="Unassembled WGS sequence"/>
</dbReference>
<evidence type="ECO:0000313" key="3">
    <source>
        <dbReference type="Proteomes" id="UP001218218"/>
    </source>
</evidence>
<feature type="compositionally biased region" description="Acidic residues" evidence="1">
    <location>
        <begin position="318"/>
        <end position="337"/>
    </location>
</feature>
<organism evidence="2 3">
    <name type="scientific">Mycena albidolilacea</name>
    <dbReference type="NCBI Taxonomy" id="1033008"/>
    <lineage>
        <taxon>Eukaryota</taxon>
        <taxon>Fungi</taxon>
        <taxon>Dikarya</taxon>
        <taxon>Basidiomycota</taxon>
        <taxon>Agaricomycotina</taxon>
        <taxon>Agaricomycetes</taxon>
        <taxon>Agaricomycetidae</taxon>
        <taxon>Agaricales</taxon>
        <taxon>Marasmiineae</taxon>
        <taxon>Mycenaceae</taxon>
        <taxon>Mycena</taxon>
    </lineage>
</organism>
<feature type="compositionally biased region" description="Acidic residues" evidence="1">
    <location>
        <begin position="715"/>
        <end position="724"/>
    </location>
</feature>
<dbReference type="AlphaFoldDB" id="A0AAD7E8I2"/>
<feature type="region of interest" description="Disordered" evidence="1">
    <location>
        <begin position="670"/>
        <end position="943"/>
    </location>
</feature>
<feature type="compositionally biased region" description="Acidic residues" evidence="1">
    <location>
        <begin position="922"/>
        <end position="931"/>
    </location>
</feature>
<feature type="compositionally biased region" description="Basic residues" evidence="1">
    <location>
        <begin position="57"/>
        <end position="70"/>
    </location>
</feature>
<sequence>MPPRAAARGRKPNAPPTRSRWGAESPDHSPARATRSQSKHDKSSSKGALKPAPKAPKAPKPKTASQRKHEHSVPPVELAAAVESEDEDDTEAQEDDEPDELGEEDKEHGERAKSVPEDEERDKSPPHTEKLAKQPSEQPVEEDRPSGAQSLPVPPLQTAVPPLPPKKPVEEGEKSPSPPNKAPMEEEHPNGSPGPLPVPPPQTSVPPPPPKKSVEEGEKSPAPPPKVPVEERPNGSPGPLPVLPLPPKKPVEGEKSPTLPPQMPMEEERTTSLPDPPPVPPPPPKKPVKEGEESSTPPPKAPTEEPVMPPPPKKIAEEDGADDSNEDPLDLENDSDDDHVGAAEPDRGKAAAIANTLQLWRKQRKDARGAVAKALEAWLADAAAKAAELSTAHGVPLEDVKAMMGSSGKLKKKRGYDEFKAKPPGERLDMHQVKAIIKDEPADAWTEDELKALKADFIAFDEQRESGKRVTKRAAAQDVTFTCDKIFEEMQSLEQRTGARSFFVIAGASVNDTITPGLYCNSATGQFVPDILKMPTTALLLTFQRWASLDKAVKPKGQNKRAQVAEMIRSGLNEMFGTTTVPVEYKNVREKIEAGMGVRFFGWVENMPWVATSNLGTGGADTINTMWDRLKAGTAGWCDIAEDEHHHLLQEFPGQEKNYKMWKSKRDAVKEREAEEGDEDKPVAAGPSKIARSGGGDGCGGSAGQEEARKAVDAVEGEVVDVVEEQPKKKAKAKKVSEGGEKGNAKGKGKGKAKGKAKAKETEKEKEKEVLEKTTTDGKRKRKRKAALDNDEEESEDSKSKKVKRAPFRHLTSSTPPPCPQPKPAFKNVGQGKTIVPVNVIDPAPPTHERTPTPDPDLDDPALSYQNKQWYIRRRKTEQHAREERARLGSVEYEARQARKAANTGTAGPSKPPKPSKTLTEVEGEDNDEFDGGSGSGSDSESE</sequence>
<feature type="compositionally biased region" description="Acidic residues" evidence="1">
    <location>
        <begin position="83"/>
        <end position="104"/>
    </location>
</feature>
<feature type="compositionally biased region" description="Basic and acidic residues" evidence="1">
    <location>
        <begin position="105"/>
        <end position="132"/>
    </location>
</feature>
<feature type="compositionally biased region" description="Basic and acidic residues" evidence="1">
    <location>
        <begin position="338"/>
        <end position="349"/>
    </location>
</feature>
<feature type="compositionally biased region" description="Basic and acidic residues" evidence="1">
    <location>
        <begin position="758"/>
        <end position="778"/>
    </location>
</feature>
<feature type="compositionally biased region" description="Pro residues" evidence="1">
    <location>
        <begin position="236"/>
        <end position="248"/>
    </location>
</feature>
<feature type="compositionally biased region" description="Basic and acidic residues" evidence="1">
    <location>
        <begin position="735"/>
        <end position="744"/>
    </location>
</feature>
<feature type="compositionally biased region" description="Basic and acidic residues" evidence="1">
    <location>
        <begin position="878"/>
        <end position="897"/>
    </location>
</feature>
<feature type="compositionally biased region" description="Basic residues" evidence="1">
    <location>
        <begin position="745"/>
        <end position="757"/>
    </location>
</feature>
<comment type="caution">
    <text evidence="2">The sequence shown here is derived from an EMBL/GenBank/DDBJ whole genome shotgun (WGS) entry which is preliminary data.</text>
</comment>
<evidence type="ECO:0000313" key="2">
    <source>
        <dbReference type="EMBL" id="KAJ7302860.1"/>
    </source>
</evidence>
<feature type="compositionally biased region" description="Pro residues" evidence="1">
    <location>
        <begin position="274"/>
        <end position="285"/>
    </location>
</feature>
<feature type="region of interest" description="Disordered" evidence="1">
    <location>
        <begin position="1"/>
        <end position="349"/>
    </location>
</feature>
<name>A0AAD7E8I2_9AGAR</name>
<reference evidence="2" key="1">
    <citation type="submission" date="2023-03" db="EMBL/GenBank/DDBJ databases">
        <title>Massive genome expansion in bonnet fungi (Mycena s.s.) driven by repeated elements and novel gene families across ecological guilds.</title>
        <authorList>
            <consortium name="Lawrence Berkeley National Laboratory"/>
            <person name="Harder C.B."/>
            <person name="Miyauchi S."/>
            <person name="Viragh M."/>
            <person name="Kuo A."/>
            <person name="Thoen E."/>
            <person name="Andreopoulos B."/>
            <person name="Lu D."/>
            <person name="Skrede I."/>
            <person name="Drula E."/>
            <person name="Henrissat B."/>
            <person name="Morin E."/>
            <person name="Kohler A."/>
            <person name="Barry K."/>
            <person name="LaButti K."/>
            <person name="Morin E."/>
            <person name="Salamov A."/>
            <person name="Lipzen A."/>
            <person name="Mereny Z."/>
            <person name="Hegedus B."/>
            <person name="Baldrian P."/>
            <person name="Stursova M."/>
            <person name="Weitz H."/>
            <person name="Taylor A."/>
            <person name="Grigoriev I.V."/>
            <person name="Nagy L.G."/>
            <person name="Martin F."/>
            <person name="Kauserud H."/>
        </authorList>
    </citation>
    <scope>NUCLEOTIDE SEQUENCE</scope>
    <source>
        <strain evidence="2">CBHHK002</strain>
    </source>
</reference>
<accession>A0AAD7E8I2</accession>
<keyword evidence="3" id="KW-1185">Reference proteome</keyword>
<protein>
    <submittedName>
        <fullName evidence="2">Uncharacterized protein</fullName>
    </submittedName>
</protein>
<feature type="compositionally biased region" description="Pro residues" evidence="1">
    <location>
        <begin position="192"/>
        <end position="211"/>
    </location>
</feature>
<feature type="compositionally biased region" description="Pro residues" evidence="1">
    <location>
        <begin position="296"/>
        <end position="313"/>
    </location>
</feature>
<proteinExistence type="predicted"/>
<evidence type="ECO:0000256" key="1">
    <source>
        <dbReference type="SAM" id="MobiDB-lite"/>
    </source>
</evidence>